<dbReference type="EMBL" id="VSSQ01003420">
    <property type="protein sequence ID" value="MPM20603.1"/>
    <property type="molecule type" value="Genomic_DNA"/>
</dbReference>
<organism evidence="1">
    <name type="scientific">bioreactor metagenome</name>
    <dbReference type="NCBI Taxonomy" id="1076179"/>
    <lineage>
        <taxon>unclassified sequences</taxon>
        <taxon>metagenomes</taxon>
        <taxon>ecological metagenomes</taxon>
    </lineage>
</organism>
<comment type="caution">
    <text evidence="1">The sequence shown here is derived from an EMBL/GenBank/DDBJ whole genome shotgun (WGS) entry which is preliminary data.</text>
</comment>
<reference evidence="1" key="1">
    <citation type="submission" date="2019-08" db="EMBL/GenBank/DDBJ databases">
        <authorList>
            <person name="Kucharzyk K."/>
            <person name="Murdoch R.W."/>
            <person name="Higgins S."/>
            <person name="Loffler F."/>
        </authorList>
    </citation>
    <scope>NUCLEOTIDE SEQUENCE</scope>
</reference>
<sequence length="246" mass="28966">MSQEFLPFLPENRITELKIELDNGTMLKSFQETTNTWLKVFFDDEPFRLTKIQYEPFGLDLSASKPYESEAENVRRVYGNLIHITDSQASDERLWAALCLGPFYSYVQYRWGVDSEQKIRDHFFFNFGPRRSVIRNAMSRLWWIGRFTYDETLSDPFQYSDYLTRHADFVFHILELNLSNNKQLVKVLLQVLIDAENKGLNVNTNHLGALTKYYNVLGGTYILDLIPYETLYSKLSQRLEKILVVK</sequence>
<evidence type="ECO:0000313" key="1">
    <source>
        <dbReference type="EMBL" id="MPM20603.1"/>
    </source>
</evidence>
<dbReference type="InterPro" id="IPR045920">
    <property type="entry name" value="DUF6339"/>
</dbReference>
<dbReference type="Pfam" id="PF19866">
    <property type="entry name" value="DUF6339"/>
    <property type="match status" value="1"/>
</dbReference>
<accession>A0A644Y244</accession>
<proteinExistence type="predicted"/>
<dbReference type="AlphaFoldDB" id="A0A644Y244"/>
<gene>
    <name evidence="1" type="ORF">SDC9_67034</name>
</gene>
<name>A0A644Y244_9ZZZZ</name>
<protein>
    <submittedName>
        <fullName evidence="1">Uncharacterized protein</fullName>
    </submittedName>
</protein>